<keyword evidence="6" id="KW-0229">DNA integration</keyword>
<evidence type="ECO:0000256" key="5">
    <source>
        <dbReference type="ARBA" id="ARBA00022842"/>
    </source>
</evidence>
<dbReference type="Gene3D" id="3.30.420.10">
    <property type="entry name" value="Ribonuclease H-like superfamily/Ribonuclease H"/>
    <property type="match status" value="1"/>
</dbReference>
<name>A0A225WA65_9STRA</name>
<keyword evidence="3" id="KW-0255">Endonuclease</keyword>
<evidence type="ECO:0008006" key="13">
    <source>
        <dbReference type="Google" id="ProtNLM"/>
    </source>
</evidence>
<keyword evidence="2" id="KW-0479">Metal-binding</keyword>
<keyword evidence="8" id="KW-0239">DNA-directed DNA polymerase</keyword>
<keyword evidence="12" id="KW-1185">Reference proteome</keyword>
<dbReference type="InterPro" id="IPR039537">
    <property type="entry name" value="Retrotran_Ty1/copia-like"/>
</dbReference>
<dbReference type="PANTHER" id="PTHR42648">
    <property type="entry name" value="TRANSPOSASE, PUTATIVE-RELATED"/>
    <property type="match status" value="1"/>
</dbReference>
<dbReference type="GO" id="GO:0003676">
    <property type="term" value="F:nucleic acid binding"/>
    <property type="evidence" value="ECO:0007669"/>
    <property type="project" value="InterPro"/>
</dbReference>
<reference evidence="12" key="1">
    <citation type="submission" date="2017-03" db="EMBL/GenBank/DDBJ databases">
        <title>Phytopthora megakarya and P. palmivora, two closely related causual agents of cacao black pod achieved similar genome size and gene model numbers by different mechanisms.</title>
        <authorList>
            <person name="Ali S."/>
            <person name="Shao J."/>
            <person name="Larry D.J."/>
            <person name="Kronmiller B."/>
            <person name="Shen D."/>
            <person name="Strem M.D."/>
            <person name="Melnick R.L."/>
            <person name="Guiltinan M.J."/>
            <person name="Tyler B.M."/>
            <person name="Meinhardt L.W."/>
            <person name="Bailey B.A."/>
        </authorList>
    </citation>
    <scope>NUCLEOTIDE SEQUENCE [LARGE SCALE GENOMIC DNA]</scope>
    <source>
        <strain evidence="12">zdho120</strain>
    </source>
</reference>
<dbReference type="EMBL" id="NBNE01001336">
    <property type="protein sequence ID" value="OWZ14452.1"/>
    <property type="molecule type" value="Genomic_DNA"/>
</dbReference>
<dbReference type="InterPro" id="IPR036397">
    <property type="entry name" value="RNaseH_sf"/>
</dbReference>
<keyword evidence="7" id="KW-0695">RNA-directed DNA polymerase</keyword>
<keyword evidence="5" id="KW-0460">Magnesium</keyword>
<evidence type="ECO:0000256" key="1">
    <source>
        <dbReference type="ARBA" id="ARBA00022722"/>
    </source>
</evidence>
<keyword evidence="9" id="KW-0233">DNA recombination</keyword>
<dbReference type="Proteomes" id="UP000198211">
    <property type="component" value="Unassembled WGS sequence"/>
</dbReference>
<keyword evidence="4" id="KW-0378">Hydrolase</keyword>
<protein>
    <recommendedName>
        <fullName evidence="13">Integrase catalytic domain-containing protein</fullName>
    </recommendedName>
</protein>
<comment type="caution">
    <text evidence="11">The sequence shown here is derived from an EMBL/GenBank/DDBJ whole genome shotgun (WGS) entry which is preliminary data.</text>
</comment>
<feature type="compositionally biased region" description="Gly residues" evidence="10">
    <location>
        <begin position="51"/>
        <end position="60"/>
    </location>
</feature>
<dbReference type="AlphaFoldDB" id="A0A225WA65"/>
<dbReference type="GO" id="GO:0004519">
    <property type="term" value="F:endonuclease activity"/>
    <property type="evidence" value="ECO:0007669"/>
    <property type="project" value="UniProtKB-KW"/>
</dbReference>
<dbReference type="GO" id="GO:0016787">
    <property type="term" value="F:hydrolase activity"/>
    <property type="evidence" value="ECO:0007669"/>
    <property type="project" value="UniProtKB-KW"/>
</dbReference>
<keyword evidence="8" id="KW-0808">Transferase</keyword>
<evidence type="ECO:0000256" key="3">
    <source>
        <dbReference type="ARBA" id="ARBA00022759"/>
    </source>
</evidence>
<sequence>MLTPCNGTVLAPDIGERDHICGEGSGRHVIATSEISGAGDRGAGVITDGTGTSGSSGGEGVRVTSGTRKATEVTVATASLEESDEETKDASVDSSTSKELCTFTANISSDLLSFVRMDTNLAHNLTMLDGSSETDVACGDVHMSVRNEITGKYEPRILERAYYTPNARCNLISLGYMLIDAGYDMSFSKDKRKLWLIKTGMKLEFRLVDGLYRMWTHKATESTVKADQHMVLDVEKSSAIGKSAAMRLLHNRLNHAGMEDIRRHAQQFEVGFNVNSKQLESYDCVPCRMGKFKHGKFLLIVAEATRFKWVYLLTHKGEAEGHLLFKVNKALEGYCTERGIETTTTNGRSSQENSIVERANCILVPRVRAMLAATRLPKELWTTSALAQGETPYEKLYGKKPDLGILRTWGYLVQDRIAPESRRDRDKLDSRTDMCILLGYSHNTIGVKLLSLQNGGDNGDTAIPIVAIKSGIESYAEDDEVARRLIALLLWKAKMTT</sequence>
<accession>A0A225WA65</accession>
<dbReference type="InterPro" id="IPR012337">
    <property type="entry name" value="RNaseH-like_sf"/>
</dbReference>
<dbReference type="SUPFAM" id="SSF53098">
    <property type="entry name" value="Ribonuclease H-like"/>
    <property type="match status" value="1"/>
</dbReference>
<evidence type="ECO:0000313" key="12">
    <source>
        <dbReference type="Proteomes" id="UP000198211"/>
    </source>
</evidence>
<evidence type="ECO:0000256" key="10">
    <source>
        <dbReference type="SAM" id="MobiDB-lite"/>
    </source>
</evidence>
<keyword evidence="1" id="KW-0540">Nuclease</keyword>
<feature type="region of interest" description="Disordered" evidence="10">
    <location>
        <begin position="48"/>
        <end position="92"/>
    </location>
</feature>
<gene>
    <name evidence="11" type="ORF">PHMEG_00012076</name>
</gene>
<organism evidence="11 12">
    <name type="scientific">Phytophthora megakarya</name>
    <dbReference type="NCBI Taxonomy" id="4795"/>
    <lineage>
        <taxon>Eukaryota</taxon>
        <taxon>Sar</taxon>
        <taxon>Stramenopiles</taxon>
        <taxon>Oomycota</taxon>
        <taxon>Peronosporomycetes</taxon>
        <taxon>Peronosporales</taxon>
        <taxon>Peronosporaceae</taxon>
        <taxon>Phytophthora</taxon>
    </lineage>
</organism>
<dbReference type="GO" id="GO:0003887">
    <property type="term" value="F:DNA-directed DNA polymerase activity"/>
    <property type="evidence" value="ECO:0007669"/>
    <property type="project" value="UniProtKB-KW"/>
</dbReference>
<evidence type="ECO:0000313" key="11">
    <source>
        <dbReference type="EMBL" id="OWZ14452.1"/>
    </source>
</evidence>
<proteinExistence type="predicted"/>
<evidence type="ECO:0000256" key="2">
    <source>
        <dbReference type="ARBA" id="ARBA00022723"/>
    </source>
</evidence>
<dbReference type="PANTHER" id="PTHR42648:SF11">
    <property type="entry name" value="TRANSPOSON TY4-P GAG-POL POLYPROTEIN"/>
    <property type="match status" value="1"/>
</dbReference>
<evidence type="ECO:0000256" key="7">
    <source>
        <dbReference type="ARBA" id="ARBA00022918"/>
    </source>
</evidence>
<dbReference type="GO" id="GO:0015074">
    <property type="term" value="P:DNA integration"/>
    <property type="evidence" value="ECO:0007669"/>
    <property type="project" value="UniProtKB-KW"/>
</dbReference>
<evidence type="ECO:0000256" key="6">
    <source>
        <dbReference type="ARBA" id="ARBA00022908"/>
    </source>
</evidence>
<keyword evidence="8" id="KW-0548">Nucleotidyltransferase</keyword>
<dbReference type="GO" id="GO:0046872">
    <property type="term" value="F:metal ion binding"/>
    <property type="evidence" value="ECO:0007669"/>
    <property type="project" value="UniProtKB-KW"/>
</dbReference>
<dbReference type="GO" id="GO:0006310">
    <property type="term" value="P:DNA recombination"/>
    <property type="evidence" value="ECO:0007669"/>
    <property type="project" value="UniProtKB-KW"/>
</dbReference>
<dbReference type="GO" id="GO:0003964">
    <property type="term" value="F:RNA-directed DNA polymerase activity"/>
    <property type="evidence" value="ECO:0007669"/>
    <property type="project" value="UniProtKB-KW"/>
</dbReference>
<evidence type="ECO:0000256" key="4">
    <source>
        <dbReference type="ARBA" id="ARBA00022801"/>
    </source>
</evidence>
<evidence type="ECO:0000256" key="9">
    <source>
        <dbReference type="ARBA" id="ARBA00023172"/>
    </source>
</evidence>
<dbReference type="OrthoDB" id="89837at2759"/>
<evidence type="ECO:0000256" key="8">
    <source>
        <dbReference type="ARBA" id="ARBA00022932"/>
    </source>
</evidence>